<dbReference type="GO" id="GO:0005739">
    <property type="term" value="C:mitochondrion"/>
    <property type="evidence" value="ECO:0007669"/>
    <property type="project" value="TreeGrafter"/>
</dbReference>
<evidence type="ECO:0000313" key="4">
    <source>
        <dbReference type="EMBL" id="KAG0476677.1"/>
    </source>
</evidence>
<dbReference type="OrthoDB" id="377346at2759"/>
<protein>
    <recommendedName>
        <fullName evidence="6">Pentatricopeptide repeat-containing protein</fullName>
    </recommendedName>
</protein>
<reference evidence="4 5" key="1">
    <citation type="journal article" date="2020" name="Nat. Food">
        <title>A phased Vanilla planifolia genome enables genetic improvement of flavour and production.</title>
        <authorList>
            <person name="Hasing T."/>
            <person name="Tang H."/>
            <person name="Brym M."/>
            <person name="Khazi F."/>
            <person name="Huang T."/>
            <person name="Chambers A.H."/>
        </authorList>
    </citation>
    <scope>NUCLEOTIDE SEQUENCE [LARGE SCALE GENOMIC DNA]</scope>
    <source>
        <tissue evidence="4">Leaf</tissue>
    </source>
</reference>
<name>A0A835UWK1_VANPL</name>
<gene>
    <name evidence="4" type="ORF">HPP92_013518</name>
</gene>
<sequence>MGLHEISFRLLSRALPFPRMFCAIAPVDSSMSRTALSPPESKPLYRRLSAVGIISGGSVSETMKEWLNEGRRVTEAQLMNFVCKFRKYKSYKIALELMDWMESQHMVGSHAVHIDLLSKVKGIRMAEEYFCNLPAPAKHLQTYGALLCCYCSKKMKHDAITIYEKMKELELVSCAFVHNNLMSLYLKLGQPEEVHKLFEEMKASNNIPDKCSYKILIESYAMLNNIDAIENIVQEMEGKEDAWHWSVYCHLAAIYNSSKLFEKARLSLKKAELLMCPRDLSPFPFLISLYAGAGDLIEVKRVWKLLKDRIKGDHLPTNKLYLVMLQALKNLDDFSSLKELFEEWESVCVSYEVKLVSTVIEAYLERDMVEEAIILLEKATEEGAHPLAKSFWLITDYYLSKGKLDQVRRWSRAASSMIKNAHSAKLEFE</sequence>
<evidence type="ECO:0008006" key="6">
    <source>
        <dbReference type="Google" id="ProtNLM"/>
    </source>
</evidence>
<evidence type="ECO:0000256" key="2">
    <source>
        <dbReference type="ARBA" id="ARBA00022737"/>
    </source>
</evidence>
<comment type="similarity">
    <text evidence="1">Belongs to the PPR family. P subfamily.</text>
</comment>
<comment type="caution">
    <text evidence="4">The sequence shown here is derived from an EMBL/GenBank/DDBJ whole genome shotgun (WGS) entry which is preliminary data.</text>
</comment>
<organism evidence="4 5">
    <name type="scientific">Vanilla planifolia</name>
    <name type="common">Vanilla</name>
    <dbReference type="NCBI Taxonomy" id="51239"/>
    <lineage>
        <taxon>Eukaryota</taxon>
        <taxon>Viridiplantae</taxon>
        <taxon>Streptophyta</taxon>
        <taxon>Embryophyta</taxon>
        <taxon>Tracheophyta</taxon>
        <taxon>Spermatophyta</taxon>
        <taxon>Magnoliopsida</taxon>
        <taxon>Liliopsida</taxon>
        <taxon>Asparagales</taxon>
        <taxon>Orchidaceae</taxon>
        <taxon>Vanilloideae</taxon>
        <taxon>Vanilleae</taxon>
        <taxon>Vanilla</taxon>
    </lineage>
</organism>
<dbReference type="InterPro" id="IPR011990">
    <property type="entry name" value="TPR-like_helical_dom_sf"/>
</dbReference>
<dbReference type="PROSITE" id="PS51375">
    <property type="entry name" value="PPR"/>
    <property type="match status" value="2"/>
</dbReference>
<dbReference type="Pfam" id="PF13041">
    <property type="entry name" value="PPR_2"/>
    <property type="match status" value="1"/>
</dbReference>
<dbReference type="PANTHER" id="PTHR45717:SF8">
    <property type="entry name" value="OS01G0301000 PROTEIN"/>
    <property type="match status" value="1"/>
</dbReference>
<evidence type="ECO:0000313" key="5">
    <source>
        <dbReference type="Proteomes" id="UP000636800"/>
    </source>
</evidence>
<dbReference type="Pfam" id="PF01535">
    <property type="entry name" value="PPR"/>
    <property type="match status" value="1"/>
</dbReference>
<dbReference type="GO" id="GO:0003729">
    <property type="term" value="F:mRNA binding"/>
    <property type="evidence" value="ECO:0007669"/>
    <property type="project" value="UniProtKB-ARBA"/>
</dbReference>
<evidence type="ECO:0000256" key="1">
    <source>
        <dbReference type="ARBA" id="ARBA00007626"/>
    </source>
</evidence>
<dbReference type="PANTHER" id="PTHR45717">
    <property type="entry name" value="OS12G0527900 PROTEIN"/>
    <property type="match status" value="1"/>
</dbReference>
<feature type="repeat" description="PPR" evidence="3">
    <location>
        <begin position="174"/>
        <end position="208"/>
    </location>
</feature>
<feature type="repeat" description="PPR" evidence="3">
    <location>
        <begin position="139"/>
        <end position="173"/>
    </location>
</feature>
<dbReference type="SUPFAM" id="SSF81901">
    <property type="entry name" value="HCP-like"/>
    <property type="match status" value="1"/>
</dbReference>
<dbReference type="NCBIfam" id="TIGR00756">
    <property type="entry name" value="PPR"/>
    <property type="match status" value="2"/>
</dbReference>
<proteinExistence type="inferred from homology"/>
<keyword evidence="5" id="KW-1185">Reference proteome</keyword>
<dbReference type="Gene3D" id="1.25.40.10">
    <property type="entry name" value="Tetratricopeptide repeat domain"/>
    <property type="match status" value="3"/>
</dbReference>
<dbReference type="EMBL" id="JADCNL010000006">
    <property type="protein sequence ID" value="KAG0476677.1"/>
    <property type="molecule type" value="Genomic_DNA"/>
</dbReference>
<dbReference type="AlphaFoldDB" id="A0A835UWK1"/>
<evidence type="ECO:0000256" key="3">
    <source>
        <dbReference type="PROSITE-ProRule" id="PRU00708"/>
    </source>
</evidence>
<keyword evidence="2" id="KW-0677">Repeat</keyword>
<dbReference type="InterPro" id="IPR002885">
    <property type="entry name" value="PPR_rpt"/>
</dbReference>
<dbReference type="Proteomes" id="UP000636800">
    <property type="component" value="Chromosome 6"/>
</dbReference>
<accession>A0A835UWK1</accession>